<gene>
    <name evidence="2" type="ORF">OHK93_002815</name>
</gene>
<evidence type="ECO:0000313" key="3">
    <source>
        <dbReference type="Proteomes" id="UP001161017"/>
    </source>
</evidence>
<name>A0AA43QUR6_9LECA</name>
<keyword evidence="3" id="KW-1185">Reference proteome</keyword>
<comment type="caution">
    <text evidence="2">The sequence shown here is derived from an EMBL/GenBank/DDBJ whole genome shotgun (WGS) entry which is preliminary data.</text>
</comment>
<evidence type="ECO:0000256" key="1">
    <source>
        <dbReference type="SAM" id="MobiDB-lite"/>
    </source>
</evidence>
<feature type="compositionally biased region" description="Acidic residues" evidence="1">
    <location>
        <begin position="307"/>
        <end position="322"/>
    </location>
</feature>
<feature type="region of interest" description="Disordered" evidence="1">
    <location>
        <begin position="1"/>
        <end position="21"/>
    </location>
</feature>
<feature type="compositionally biased region" description="Basic residues" evidence="1">
    <location>
        <begin position="365"/>
        <end position="375"/>
    </location>
</feature>
<reference evidence="2" key="1">
    <citation type="journal article" date="2023" name="Genome Biol. Evol.">
        <title>First Whole Genome Sequence and Flow Cytometry Genome Size Data for the Lichen-Forming Fungus Ramalina farinacea (Ascomycota).</title>
        <authorList>
            <person name="Llewellyn T."/>
            <person name="Mian S."/>
            <person name="Hill R."/>
            <person name="Leitch I.J."/>
            <person name="Gaya E."/>
        </authorList>
    </citation>
    <scope>NUCLEOTIDE SEQUENCE</scope>
    <source>
        <strain evidence="2">LIQ254RAFAR</strain>
    </source>
</reference>
<dbReference type="Proteomes" id="UP001161017">
    <property type="component" value="Unassembled WGS sequence"/>
</dbReference>
<protein>
    <submittedName>
        <fullName evidence="2">Uncharacterized protein</fullName>
    </submittedName>
</protein>
<evidence type="ECO:0000313" key="2">
    <source>
        <dbReference type="EMBL" id="MDI1491606.1"/>
    </source>
</evidence>
<organism evidence="2 3">
    <name type="scientific">Ramalina farinacea</name>
    <dbReference type="NCBI Taxonomy" id="258253"/>
    <lineage>
        <taxon>Eukaryota</taxon>
        <taxon>Fungi</taxon>
        <taxon>Dikarya</taxon>
        <taxon>Ascomycota</taxon>
        <taxon>Pezizomycotina</taxon>
        <taxon>Lecanoromycetes</taxon>
        <taxon>OSLEUM clade</taxon>
        <taxon>Lecanoromycetidae</taxon>
        <taxon>Lecanorales</taxon>
        <taxon>Lecanorineae</taxon>
        <taxon>Ramalinaceae</taxon>
        <taxon>Ramalina</taxon>
    </lineage>
</organism>
<dbReference type="EMBL" id="JAPUFD010000015">
    <property type="protein sequence ID" value="MDI1491606.1"/>
    <property type="molecule type" value="Genomic_DNA"/>
</dbReference>
<accession>A0AA43QUR6</accession>
<feature type="region of interest" description="Disordered" evidence="1">
    <location>
        <begin position="278"/>
        <end position="449"/>
    </location>
</feature>
<proteinExistence type="predicted"/>
<feature type="compositionally biased region" description="Basic residues" evidence="1">
    <location>
        <begin position="291"/>
        <end position="303"/>
    </location>
</feature>
<sequence>MSGNSGPRTYKAPPTFVTPGNPSFALYSANEDWDASAWFQALTTVHGPPGAKTTYDEPRPRGFYADTDSEDYTSFVYGQAEVTEHHWPDVMYLLRPPPEREAYLTKAAPGQLHDSNGRRMVEKWPIQGRQARPLKELAGLPDNISSNETWDRIEFWRRLNPRILMEDILMRMHPDMLPRTTVGDTRLRNSLNMRASRRAYPEYCMISWFGKGLDGGRLKHTARDETLQMLTPQQIAANTTRGSTPGLVNAQVGERPGNRIELPSVNNSCLTRRCGGRQAISRSAAAPRNPLGRRKKTVVKRKRSREESEEDEEDEEEEEDEPEVTKVSRKKARKGGERSSPEQVDIVDDMREKIGAFKNLLGIKGHPRGQRRGQRRASMPPGTFMGPPNALTSQQSQERSLSLGAEEASVGPDSPMGAEPPTGSEPPVDPALLEPTEDGPPSPGISPEDSSLFLAEFKANLPQHLSGWLGAREPGVPYLPPYQDLVQPETPQRPVSLVPSSLAPSPLLAPPGTCDPRFINSSPHEAGSVWTLGSLPEEDNALVLDSLPEQHNAMIEAQNFIEQTDYDDFDNLFELGDLYDSNDFFQFPS</sequence>
<dbReference type="AlphaFoldDB" id="A0AA43QUR6"/>
<feature type="compositionally biased region" description="Polar residues" evidence="1">
    <location>
        <begin position="390"/>
        <end position="400"/>
    </location>
</feature>